<dbReference type="InterPro" id="IPR019144">
    <property type="entry name" value="Membralin"/>
</dbReference>
<feature type="transmembrane region" description="Helical" evidence="2">
    <location>
        <begin position="499"/>
        <end position="522"/>
    </location>
</feature>
<organism evidence="3 4">
    <name type="scientific">Vigna mungo</name>
    <name type="common">Black gram</name>
    <name type="synonym">Phaseolus mungo</name>
    <dbReference type="NCBI Taxonomy" id="3915"/>
    <lineage>
        <taxon>Eukaryota</taxon>
        <taxon>Viridiplantae</taxon>
        <taxon>Streptophyta</taxon>
        <taxon>Embryophyta</taxon>
        <taxon>Tracheophyta</taxon>
        <taxon>Spermatophyta</taxon>
        <taxon>Magnoliopsida</taxon>
        <taxon>eudicotyledons</taxon>
        <taxon>Gunneridae</taxon>
        <taxon>Pentapetalae</taxon>
        <taxon>rosids</taxon>
        <taxon>fabids</taxon>
        <taxon>Fabales</taxon>
        <taxon>Fabaceae</taxon>
        <taxon>Papilionoideae</taxon>
        <taxon>50 kb inversion clade</taxon>
        <taxon>NPAAA clade</taxon>
        <taxon>indigoferoid/millettioid clade</taxon>
        <taxon>Phaseoleae</taxon>
        <taxon>Vigna</taxon>
    </lineage>
</organism>
<dbReference type="AlphaFoldDB" id="A0AAQ3MLY1"/>
<feature type="transmembrane region" description="Helical" evidence="2">
    <location>
        <begin position="28"/>
        <end position="49"/>
    </location>
</feature>
<evidence type="ECO:0000313" key="3">
    <source>
        <dbReference type="EMBL" id="WVY93285.1"/>
    </source>
</evidence>
<dbReference type="Pfam" id="PF09746">
    <property type="entry name" value="Membralin"/>
    <property type="match status" value="1"/>
</dbReference>
<dbReference type="EMBL" id="CP144691">
    <property type="protein sequence ID" value="WVY93285.1"/>
    <property type="molecule type" value="Genomic_DNA"/>
</dbReference>
<evidence type="ECO:0000256" key="1">
    <source>
        <dbReference type="SAM" id="MobiDB-lite"/>
    </source>
</evidence>
<feature type="transmembrane region" description="Helical" evidence="2">
    <location>
        <begin position="452"/>
        <end position="472"/>
    </location>
</feature>
<evidence type="ECO:0008006" key="5">
    <source>
        <dbReference type="Google" id="ProtNLM"/>
    </source>
</evidence>
<keyword evidence="2" id="KW-0472">Membrane</keyword>
<evidence type="ECO:0000313" key="4">
    <source>
        <dbReference type="Proteomes" id="UP001374535"/>
    </source>
</evidence>
<proteinExistence type="predicted"/>
<name>A0AAQ3MLY1_VIGMU</name>
<protein>
    <recommendedName>
        <fullName evidence="5">Membralin</fullName>
    </recommendedName>
</protein>
<evidence type="ECO:0000256" key="2">
    <source>
        <dbReference type="SAM" id="Phobius"/>
    </source>
</evidence>
<feature type="compositionally biased region" description="Polar residues" evidence="1">
    <location>
        <begin position="709"/>
        <end position="718"/>
    </location>
</feature>
<dbReference type="GO" id="GO:1904294">
    <property type="term" value="P:positive regulation of ERAD pathway"/>
    <property type="evidence" value="ECO:0007669"/>
    <property type="project" value="TreeGrafter"/>
</dbReference>
<keyword evidence="2" id="KW-1133">Transmembrane helix</keyword>
<keyword evidence="4" id="KW-1185">Reference proteome</keyword>
<gene>
    <name evidence="3" type="ORF">V8G54_032373</name>
</gene>
<accession>A0AAQ3MLY1</accession>
<feature type="region of interest" description="Disordered" evidence="1">
    <location>
        <begin position="709"/>
        <end position="777"/>
    </location>
</feature>
<keyword evidence="2" id="KW-0812">Transmembrane</keyword>
<dbReference type="PANTHER" id="PTHR21650">
    <property type="entry name" value="MEMBRALIN/KINETOCHORE PROTEIN NUF2"/>
    <property type="match status" value="1"/>
</dbReference>
<feature type="region of interest" description="Disordered" evidence="1">
    <location>
        <begin position="815"/>
        <end position="834"/>
    </location>
</feature>
<feature type="transmembrane region" description="Helical" evidence="2">
    <location>
        <begin position="528"/>
        <end position="545"/>
    </location>
</feature>
<dbReference type="Proteomes" id="UP001374535">
    <property type="component" value="Chromosome 10"/>
</dbReference>
<feature type="compositionally biased region" description="Basic and acidic residues" evidence="1">
    <location>
        <begin position="823"/>
        <end position="834"/>
    </location>
</feature>
<feature type="transmembrane region" description="Helical" evidence="2">
    <location>
        <begin position="557"/>
        <end position="574"/>
    </location>
</feature>
<sequence length="834" mass="95952">MDPEQTFIRVQERFSQMLTPKVRVALEYLYLFIAITLFCILVVMHANYVQQALGSYPVNKHTVLISPENMVVLLQLIMLMKMLDAQEFLNIFFASVLEFACLPDELFMIPSLNVKAVGPNGIPIESLEAFWRASFLYVFLLYVKPGCSSELSGVVTSEAQLIQIKITSAGLWSHNDSESNRINPLETEVVKDDMELSDASGDKLTFLASKFWWNWIGLGSRRGKLVFKFWKTDAEFIEHQAETSTGNQNTWPVAEDTAIKIDEEPPKSFTLSAKETLQAAIIHFGKKWYRRISFIWKHTMRIIGSFQKLWNMAGVHLNLDIPKWMHILHLDKLNTNAVHWLKKKAKLFEPTYLYTMEKGYFLLPESAKSHHNIRTVNVSISAWHSCFGNKWQQLLINRFVGYDTILINSLLSSPGQGYLYNYQTKEFYNLSYAQEVPEGPARFGDYLVTKCGVLMMSLFVFFTTTMSVSFTLRETQTRMLKFTVQLQHHARHRLPTFQLIFVHVIESLVFVPIMIGILFFLFEFYDDQLLAFMVLILVWLCELFTLISVRTPISMKFFPRFFLLYFLVFHIYFFSYAYGFSYLALSTTAAFMQHLILYFWNRFEKWVNPGLKESLKNGLTSLPPLDLPPDSAIEMCFAVWQSIPDEDFFGRDYENRAQNGGYNMTWVHCEVPALQRYMQNRRSQPQQHPDFHITSSTFLASTLHITRVNTRNPGSINTDLPAGSGLRPGFDQSVPQNGAGVGDPQARSENNRDRVANQAQIPEQADIRRAERGPNPGSMNSFSSLLLWILGGASSEGLNSFFSMFRDVREQGQVFNETPVAGDENRDNQDNNDR</sequence>
<dbReference type="GO" id="GO:0005783">
    <property type="term" value="C:endoplasmic reticulum"/>
    <property type="evidence" value="ECO:0007669"/>
    <property type="project" value="TreeGrafter"/>
</dbReference>
<reference evidence="3 4" key="1">
    <citation type="journal article" date="2023" name="Life. Sci Alliance">
        <title>Evolutionary insights into 3D genome organization and epigenetic landscape of Vigna mungo.</title>
        <authorList>
            <person name="Junaid A."/>
            <person name="Singh B."/>
            <person name="Bhatia S."/>
        </authorList>
    </citation>
    <scope>NUCLEOTIDE SEQUENCE [LARGE SCALE GENOMIC DNA]</scope>
    <source>
        <strain evidence="3">Urdbean</strain>
    </source>
</reference>
<dbReference type="GO" id="GO:0034976">
    <property type="term" value="P:response to endoplasmic reticulum stress"/>
    <property type="evidence" value="ECO:0007669"/>
    <property type="project" value="TreeGrafter"/>
</dbReference>
<dbReference type="PANTHER" id="PTHR21650:SF4">
    <property type="entry name" value="MEMBRALIN"/>
    <property type="match status" value="1"/>
</dbReference>